<evidence type="ECO:0000256" key="10">
    <source>
        <dbReference type="SAM" id="MobiDB-lite"/>
    </source>
</evidence>
<feature type="region of interest" description="Disordered" evidence="10">
    <location>
        <begin position="508"/>
        <end position="527"/>
    </location>
</feature>
<dbReference type="InterPro" id="IPR041715">
    <property type="entry name" value="HisRS-like_core"/>
</dbReference>
<dbReference type="NCBIfam" id="TIGR00442">
    <property type="entry name" value="hisS"/>
    <property type="match status" value="1"/>
</dbReference>
<keyword evidence="8 13" id="KW-0030">Aminoacyl-tRNA synthetase</keyword>
<keyword evidence="4" id="KW-0436">Ligase</keyword>
<dbReference type="GO" id="GO:0007031">
    <property type="term" value="P:peroxisome organization"/>
    <property type="evidence" value="ECO:0007669"/>
    <property type="project" value="UniProtKB-ARBA"/>
</dbReference>
<feature type="domain" description="WHEP-TRS" evidence="12">
    <location>
        <begin position="455"/>
        <end position="511"/>
    </location>
</feature>
<dbReference type="AlphaFoldDB" id="A0A9P6UQE7"/>
<dbReference type="GO" id="GO:0004821">
    <property type="term" value="F:histidine-tRNA ligase activity"/>
    <property type="evidence" value="ECO:0007669"/>
    <property type="project" value="UniProtKB-EC"/>
</dbReference>
<dbReference type="InterPro" id="IPR004154">
    <property type="entry name" value="Anticodon-bd"/>
</dbReference>
<dbReference type="Pfam" id="PF13393">
    <property type="entry name" value="tRNA-synt_His"/>
    <property type="match status" value="1"/>
</dbReference>
<dbReference type="InterPro" id="IPR015807">
    <property type="entry name" value="His-tRNA-ligase"/>
</dbReference>
<sequence>MDPKVPQDGGPGTGTADTTRPATANGTNVLQPEVARPNKAPPTGINLTREPLTSDSSTDRSTNTTSNWLEPGAIQQLSEEETRSENLRADEKIKQKLKPLSKFNAVRRNLTQSPHQDEHPQVFPGSQEASASTPTTDNQSSSVANANTDSDDPAAGKDKDRQLDHGKKSRNVSLTGSALEAKLQKKKKSSMLIDLEPGRLVDAQTVAGDRRYFQCQGDPEPEGDFVYDFLYQHQRGAFFFGTPKFSSKSLLPVDPDEWTDQRFQTSAMDTSNYELPDPCWEWVHKSWLVDMTGDVDEDGWEYAMTFHGSPWHGNYEIFRSFARRRRWLRLRKRKGKTLGKPGALPERTYPPSIPDLSQNQLDASIALQQNATPYSTVDRRAGKSTSTDTDSLLLPLPPAKRVDLYQSLKKSHSDREKLAHVAQYVVRYPGDFDDMERRMDKYLSLFDYETSRREFISAIEQRITEQGNKIRSLKSSKADKDVITAEVAILNALKAELKALSPADPAAAAAPANKPAKTDDKKGKGAFTLKNAKGTKDYTPHEMAIREKIFSTIIKVFKKHGGITLDTPVFELKEILSGKYGEDSKLIYDLEDQGGEKCSLRYDLTVPFARFLAMNGKEYQNIKRYHIAKVYRRDQPAMTKGRMREFFQCDFDIAGTYDAMIPDSEILRVLTECLKELELGDFTIKLNHRKILDGIFEVCGVPEDKIRTISSAVDKLDKLPWAEVRKEMTEDKGLDPQAADLIGEYVQLKGGAELLERLYADAKLGANTRAKEGLDDMTTLFKYLDVLNVTPYVSFDLSLARGLDYYTGLIYEAVLEGSAPPTLANGEKARATVKKGTDELDESTVGVGSIAAGGRYDNLVGMFSGTNKKGQPNLVIPCVGVSIGVERVFSILMQKHKKDEIKSNEVEVYVVGLGGVSVEARMKICSELWDAGIKAEFAYKLKPRTQNQWDACDRDMIPLAVIVGGDEIEKGLIKIKDMRSKDESQKGGIEYPRTQMIAEIQSRLAQL</sequence>
<dbReference type="Proteomes" id="UP000823405">
    <property type="component" value="Unassembled WGS sequence"/>
</dbReference>
<feature type="domain" description="Aminoacyl-transfer RNA synthetases class-II family profile" evidence="11">
    <location>
        <begin position="534"/>
        <end position="896"/>
    </location>
</feature>
<accession>A0A9P6UQE7</accession>
<dbReference type="Pfam" id="PF06398">
    <property type="entry name" value="Pex24p"/>
    <property type="match status" value="1"/>
</dbReference>
<evidence type="ECO:0000256" key="1">
    <source>
        <dbReference type="ARBA" id="ARBA00008226"/>
    </source>
</evidence>
<dbReference type="GO" id="GO:0006427">
    <property type="term" value="P:histidyl-tRNA aminoacylation"/>
    <property type="evidence" value="ECO:0007669"/>
    <property type="project" value="InterPro"/>
</dbReference>
<dbReference type="InterPro" id="IPR006614">
    <property type="entry name" value="Peroxin/Ferlin"/>
</dbReference>
<comment type="similarity">
    <text evidence="1">Belongs to the class-II aminoacyl-tRNA synthetase family.</text>
</comment>
<dbReference type="SMART" id="SM00991">
    <property type="entry name" value="WHEP-TRS"/>
    <property type="match status" value="1"/>
</dbReference>
<keyword evidence="14" id="KW-1185">Reference proteome</keyword>
<dbReference type="InterPro" id="IPR010482">
    <property type="entry name" value="TECPR1-like_DysF"/>
</dbReference>
<evidence type="ECO:0000256" key="7">
    <source>
        <dbReference type="ARBA" id="ARBA00022917"/>
    </source>
</evidence>
<feature type="compositionally biased region" description="Basic and acidic residues" evidence="10">
    <location>
        <begin position="154"/>
        <end position="166"/>
    </location>
</feature>
<dbReference type="Pfam" id="PF03129">
    <property type="entry name" value="HGTP_anticodon"/>
    <property type="match status" value="1"/>
</dbReference>
<dbReference type="PROSITE" id="PS51185">
    <property type="entry name" value="WHEP_TRS_2"/>
    <property type="match status" value="1"/>
</dbReference>
<dbReference type="FunFam" id="3.30.930.10:FF:000021">
    <property type="entry name" value="Probable histidine--tRNA ligase, mitochondrial"/>
    <property type="match status" value="1"/>
</dbReference>
<dbReference type="GO" id="GO:0032543">
    <property type="term" value="P:mitochondrial translation"/>
    <property type="evidence" value="ECO:0007669"/>
    <property type="project" value="TreeGrafter"/>
</dbReference>
<dbReference type="EMBL" id="JAAAIN010000422">
    <property type="protein sequence ID" value="KAG0314746.1"/>
    <property type="molecule type" value="Genomic_DNA"/>
</dbReference>
<dbReference type="GO" id="GO:0003723">
    <property type="term" value="F:RNA binding"/>
    <property type="evidence" value="ECO:0007669"/>
    <property type="project" value="TreeGrafter"/>
</dbReference>
<proteinExistence type="inferred from homology"/>
<dbReference type="InterPro" id="IPR033656">
    <property type="entry name" value="HisRS_anticodon"/>
</dbReference>
<feature type="region of interest" description="Disordered" evidence="10">
    <location>
        <begin position="1"/>
        <end position="178"/>
    </location>
</feature>
<evidence type="ECO:0000256" key="8">
    <source>
        <dbReference type="ARBA" id="ARBA00023146"/>
    </source>
</evidence>
<feature type="compositionally biased region" description="Polar residues" evidence="10">
    <location>
        <begin position="127"/>
        <end position="148"/>
    </location>
</feature>
<dbReference type="PANTHER" id="PTHR11476:SF7">
    <property type="entry name" value="HISTIDINE--TRNA LIGASE"/>
    <property type="match status" value="1"/>
</dbReference>
<dbReference type="GO" id="GO:0005829">
    <property type="term" value="C:cytosol"/>
    <property type="evidence" value="ECO:0007669"/>
    <property type="project" value="TreeGrafter"/>
</dbReference>
<dbReference type="Pfam" id="PF00458">
    <property type="entry name" value="WHEP-TRS"/>
    <property type="match status" value="1"/>
</dbReference>
<dbReference type="Gene3D" id="1.10.287.10">
    <property type="entry name" value="S15/NS1, RNA-binding"/>
    <property type="match status" value="1"/>
</dbReference>
<dbReference type="InterPro" id="IPR006195">
    <property type="entry name" value="aa-tRNA-synth_II"/>
</dbReference>
<keyword evidence="7" id="KW-0648">Protein biosynthesis</keyword>
<evidence type="ECO:0000256" key="5">
    <source>
        <dbReference type="ARBA" id="ARBA00022741"/>
    </source>
</evidence>
<dbReference type="Gene3D" id="3.40.50.800">
    <property type="entry name" value="Anticodon-binding domain"/>
    <property type="match status" value="1"/>
</dbReference>
<keyword evidence="3" id="KW-0963">Cytoplasm</keyword>
<evidence type="ECO:0000313" key="13">
    <source>
        <dbReference type="EMBL" id="KAG0314746.1"/>
    </source>
</evidence>
<evidence type="ECO:0000256" key="2">
    <source>
        <dbReference type="ARBA" id="ARBA00012815"/>
    </source>
</evidence>
<evidence type="ECO:0000256" key="4">
    <source>
        <dbReference type="ARBA" id="ARBA00022598"/>
    </source>
</evidence>
<evidence type="ECO:0000313" key="14">
    <source>
        <dbReference type="Proteomes" id="UP000823405"/>
    </source>
</evidence>
<evidence type="ECO:0000256" key="9">
    <source>
        <dbReference type="ARBA" id="ARBA00047639"/>
    </source>
</evidence>
<dbReference type="FunFam" id="3.40.50.800:FF:000012">
    <property type="entry name" value="Histidine--tRNA ligase, cytoplasmic"/>
    <property type="match status" value="1"/>
</dbReference>
<evidence type="ECO:0000259" key="12">
    <source>
        <dbReference type="PROSITE" id="PS51185"/>
    </source>
</evidence>
<evidence type="ECO:0000256" key="6">
    <source>
        <dbReference type="ARBA" id="ARBA00022840"/>
    </source>
</evidence>
<dbReference type="PROSITE" id="PS50862">
    <property type="entry name" value="AA_TRNA_LIGASE_II"/>
    <property type="match status" value="1"/>
</dbReference>
<dbReference type="GO" id="GO:0005524">
    <property type="term" value="F:ATP binding"/>
    <property type="evidence" value="ECO:0007669"/>
    <property type="project" value="UniProtKB-KW"/>
</dbReference>
<dbReference type="OrthoDB" id="1906957at2759"/>
<dbReference type="InterPro" id="IPR036621">
    <property type="entry name" value="Anticodon-bd_dom_sf"/>
</dbReference>
<keyword evidence="6" id="KW-0067">ATP-binding</keyword>
<dbReference type="CDD" id="cd00859">
    <property type="entry name" value="HisRS_anticodon"/>
    <property type="match status" value="1"/>
</dbReference>
<dbReference type="CDD" id="cd00773">
    <property type="entry name" value="HisRS-like_core"/>
    <property type="match status" value="1"/>
</dbReference>
<dbReference type="InterPro" id="IPR009068">
    <property type="entry name" value="uS15_NS1_RNA-bd_sf"/>
</dbReference>
<dbReference type="EC" id="6.1.1.21" evidence="2"/>
<dbReference type="InterPro" id="IPR000738">
    <property type="entry name" value="WHEP-TRS_dom"/>
</dbReference>
<keyword evidence="5" id="KW-0547">Nucleotide-binding</keyword>
<dbReference type="SMART" id="SM00694">
    <property type="entry name" value="DysFC"/>
    <property type="match status" value="1"/>
</dbReference>
<dbReference type="SUPFAM" id="SSF55681">
    <property type="entry name" value="Class II aaRS and biotin synthetases"/>
    <property type="match status" value="1"/>
</dbReference>
<comment type="caution">
    <text evidence="13">The sequence shown here is derived from an EMBL/GenBank/DDBJ whole genome shotgun (WGS) entry which is preliminary data.</text>
</comment>
<dbReference type="Gene3D" id="3.30.930.10">
    <property type="entry name" value="Bira Bifunctional Protein, Domain 2"/>
    <property type="match status" value="1"/>
</dbReference>
<feature type="compositionally biased region" description="Basic and acidic residues" evidence="10">
    <location>
        <begin position="80"/>
        <end position="94"/>
    </location>
</feature>
<dbReference type="PANTHER" id="PTHR11476">
    <property type="entry name" value="HISTIDYL-TRNA SYNTHETASE"/>
    <property type="match status" value="1"/>
</dbReference>
<dbReference type="GO" id="GO:0005778">
    <property type="term" value="C:peroxisomal membrane"/>
    <property type="evidence" value="ECO:0007669"/>
    <property type="project" value="UniProtKB-ARBA"/>
</dbReference>
<protein>
    <recommendedName>
        <fullName evidence="2">histidine--tRNA ligase</fullName>
        <ecNumber evidence="2">6.1.1.21</ecNumber>
    </recommendedName>
</protein>
<feature type="compositionally biased region" description="Low complexity" evidence="10">
    <location>
        <begin position="14"/>
        <end position="24"/>
    </location>
</feature>
<dbReference type="GO" id="GO:0005739">
    <property type="term" value="C:mitochondrion"/>
    <property type="evidence" value="ECO:0007669"/>
    <property type="project" value="TreeGrafter"/>
</dbReference>
<dbReference type="SUPFAM" id="SSF47060">
    <property type="entry name" value="S15/NS1 RNA-binding domain"/>
    <property type="match status" value="1"/>
</dbReference>
<reference evidence="13" key="1">
    <citation type="journal article" date="2020" name="Fungal Divers.">
        <title>Resolving the Mortierellaceae phylogeny through synthesis of multi-gene phylogenetics and phylogenomics.</title>
        <authorList>
            <person name="Vandepol N."/>
            <person name="Liber J."/>
            <person name="Desiro A."/>
            <person name="Na H."/>
            <person name="Kennedy M."/>
            <person name="Barry K."/>
            <person name="Grigoriev I.V."/>
            <person name="Miller A.N."/>
            <person name="O'Donnell K."/>
            <person name="Stajich J.E."/>
            <person name="Bonito G."/>
        </authorList>
    </citation>
    <scope>NUCLEOTIDE SEQUENCE</scope>
    <source>
        <strain evidence="13">NVP60</strain>
    </source>
</reference>
<dbReference type="SUPFAM" id="SSF52954">
    <property type="entry name" value="Class II aaRS ABD-related"/>
    <property type="match status" value="1"/>
</dbReference>
<gene>
    <name evidence="13" type="primary">HTS1</name>
    <name evidence="13" type="ORF">BGZ97_009000</name>
</gene>
<evidence type="ECO:0000256" key="3">
    <source>
        <dbReference type="ARBA" id="ARBA00022490"/>
    </source>
</evidence>
<name>A0A9P6UQE7_9FUNG</name>
<comment type="catalytic activity">
    <reaction evidence="9">
        <text>tRNA(His) + L-histidine + ATP = L-histidyl-tRNA(His) + AMP + diphosphate + H(+)</text>
        <dbReference type="Rhea" id="RHEA:17313"/>
        <dbReference type="Rhea" id="RHEA-COMP:9665"/>
        <dbReference type="Rhea" id="RHEA-COMP:9689"/>
        <dbReference type="ChEBI" id="CHEBI:15378"/>
        <dbReference type="ChEBI" id="CHEBI:30616"/>
        <dbReference type="ChEBI" id="CHEBI:33019"/>
        <dbReference type="ChEBI" id="CHEBI:57595"/>
        <dbReference type="ChEBI" id="CHEBI:78442"/>
        <dbReference type="ChEBI" id="CHEBI:78527"/>
        <dbReference type="ChEBI" id="CHEBI:456215"/>
        <dbReference type="EC" id="6.1.1.21"/>
    </reaction>
</comment>
<dbReference type="InterPro" id="IPR045864">
    <property type="entry name" value="aa-tRNA-synth_II/BPL/LPL"/>
</dbReference>
<feature type="compositionally biased region" description="Low complexity" evidence="10">
    <location>
        <begin position="53"/>
        <end position="67"/>
    </location>
</feature>
<dbReference type="CDD" id="cd01200">
    <property type="entry name" value="WHEPGMRS_RNA"/>
    <property type="match status" value="1"/>
</dbReference>
<organism evidence="13 14">
    <name type="scientific">Linnemannia gamsii</name>
    <dbReference type="NCBI Taxonomy" id="64522"/>
    <lineage>
        <taxon>Eukaryota</taxon>
        <taxon>Fungi</taxon>
        <taxon>Fungi incertae sedis</taxon>
        <taxon>Mucoromycota</taxon>
        <taxon>Mortierellomycotina</taxon>
        <taxon>Mortierellomycetes</taxon>
        <taxon>Mortierellales</taxon>
        <taxon>Mortierellaceae</taxon>
        <taxon>Linnemannia</taxon>
    </lineage>
</organism>
<evidence type="ECO:0000259" key="11">
    <source>
        <dbReference type="PROSITE" id="PS50862"/>
    </source>
</evidence>
<feature type="region of interest" description="Disordered" evidence="10">
    <location>
        <begin position="372"/>
        <end position="392"/>
    </location>
</feature>